<keyword evidence="3" id="KW-1185">Reference proteome</keyword>
<gene>
    <name evidence="2" type="ORF">OH76DRAFT_1407449</name>
</gene>
<dbReference type="PANTHER" id="PTHR38926">
    <property type="entry name" value="F-BOX DOMAIN CONTAINING PROTEIN, EXPRESSED"/>
    <property type="match status" value="1"/>
</dbReference>
<dbReference type="EMBL" id="KZ857432">
    <property type="protein sequence ID" value="RDX45884.1"/>
    <property type="molecule type" value="Genomic_DNA"/>
</dbReference>
<name>A0A371D020_9APHY</name>
<protein>
    <recommendedName>
        <fullName evidence="1">F-box domain-containing protein</fullName>
    </recommendedName>
</protein>
<dbReference type="Gene3D" id="1.20.1280.50">
    <property type="match status" value="1"/>
</dbReference>
<dbReference type="InterPro" id="IPR001810">
    <property type="entry name" value="F-box_dom"/>
</dbReference>
<dbReference type="PROSITE" id="PS50181">
    <property type="entry name" value="FBOX"/>
    <property type="match status" value="1"/>
</dbReference>
<reference evidence="2 3" key="1">
    <citation type="journal article" date="2018" name="Biotechnol. Biofuels">
        <title>Integrative visual omics of the white-rot fungus Polyporus brumalis exposes the biotechnological potential of its oxidative enzymes for delignifying raw plant biomass.</title>
        <authorList>
            <person name="Miyauchi S."/>
            <person name="Rancon A."/>
            <person name="Drula E."/>
            <person name="Hage H."/>
            <person name="Chaduli D."/>
            <person name="Favel A."/>
            <person name="Grisel S."/>
            <person name="Henrissat B."/>
            <person name="Herpoel-Gimbert I."/>
            <person name="Ruiz-Duenas F.J."/>
            <person name="Chevret D."/>
            <person name="Hainaut M."/>
            <person name="Lin J."/>
            <person name="Wang M."/>
            <person name="Pangilinan J."/>
            <person name="Lipzen A."/>
            <person name="Lesage-Meessen L."/>
            <person name="Navarro D."/>
            <person name="Riley R."/>
            <person name="Grigoriev I.V."/>
            <person name="Zhou S."/>
            <person name="Raouche S."/>
            <person name="Rosso M.N."/>
        </authorList>
    </citation>
    <scope>NUCLEOTIDE SEQUENCE [LARGE SCALE GENOMIC DNA]</scope>
    <source>
        <strain evidence="2 3">BRFM 1820</strain>
    </source>
</reference>
<organism evidence="2 3">
    <name type="scientific">Lentinus brumalis</name>
    <dbReference type="NCBI Taxonomy" id="2498619"/>
    <lineage>
        <taxon>Eukaryota</taxon>
        <taxon>Fungi</taxon>
        <taxon>Dikarya</taxon>
        <taxon>Basidiomycota</taxon>
        <taxon>Agaricomycotina</taxon>
        <taxon>Agaricomycetes</taxon>
        <taxon>Polyporales</taxon>
        <taxon>Polyporaceae</taxon>
        <taxon>Lentinus</taxon>
    </lineage>
</organism>
<dbReference type="SUPFAM" id="SSF52047">
    <property type="entry name" value="RNI-like"/>
    <property type="match status" value="1"/>
</dbReference>
<dbReference type="Pfam" id="PF12937">
    <property type="entry name" value="F-box-like"/>
    <property type="match status" value="1"/>
</dbReference>
<proteinExistence type="predicted"/>
<dbReference type="OrthoDB" id="2753006at2759"/>
<dbReference type="InterPro" id="IPR032675">
    <property type="entry name" value="LRR_dom_sf"/>
</dbReference>
<dbReference type="AlphaFoldDB" id="A0A371D020"/>
<dbReference type="Proteomes" id="UP000256964">
    <property type="component" value="Unassembled WGS sequence"/>
</dbReference>
<sequence length="540" mass="61202">MQDNQDSQTLLKRRAALVSQEELMSRALRKTQRSILEIDELLNSTLPINSLPNEILVKIFRSIQTEPWILEGRLIEWSWLPIQAVCRLWRRVICSNPLSWRTITVYSRHEWLQICLERCSDVHADVTLYDGSLDTDTLAVLSQWTSAVRSLTIMNLEGHRKESFTSWLTARRWPILEKMDVAGLSHHFIDALPPADIGLTIENAPSLRDLRLQARAFHPPTEGSLYPHLRTLQLILCEWPISFGRLLDVLESMTSIEDLRLEKTFIHTVGMPDAQHARTVTLPRLRSFTLELNRYLPITLLLASLNLPAVTSVRVQIDASEQGPHTIADTLPRGRSSALNPILDAITSVYVSADEYADQYTFYDSSAGWAGPLYVSMFSGATDRFELMSRALADFVNVFSHSPITELSVSSLSAGSESVWVDVFNRFPGLEVINTRDCEPEAAHTFWAALSQTPSPSADDDDVQGAVFCPRLRLVDTVASLTVPRTEEGFWTMPRVLRARKESGHMLQVLRVYHDFPDLDHERLPEYLAEVRECVGSLER</sequence>
<evidence type="ECO:0000313" key="2">
    <source>
        <dbReference type="EMBL" id="RDX45884.1"/>
    </source>
</evidence>
<evidence type="ECO:0000313" key="3">
    <source>
        <dbReference type="Proteomes" id="UP000256964"/>
    </source>
</evidence>
<accession>A0A371D020</accession>
<dbReference type="PANTHER" id="PTHR38926:SF5">
    <property type="entry name" value="F-BOX AND LEUCINE-RICH REPEAT PROTEIN 6"/>
    <property type="match status" value="1"/>
</dbReference>
<feature type="domain" description="F-box" evidence="1">
    <location>
        <begin position="45"/>
        <end position="103"/>
    </location>
</feature>
<dbReference type="Gene3D" id="3.80.10.10">
    <property type="entry name" value="Ribonuclease Inhibitor"/>
    <property type="match status" value="1"/>
</dbReference>
<evidence type="ECO:0000259" key="1">
    <source>
        <dbReference type="PROSITE" id="PS50181"/>
    </source>
</evidence>